<keyword evidence="2" id="KW-1185">Reference proteome</keyword>
<evidence type="ECO:0000313" key="2">
    <source>
        <dbReference type="Proteomes" id="UP001519332"/>
    </source>
</evidence>
<evidence type="ECO:0000313" key="1">
    <source>
        <dbReference type="EMBL" id="MBP2324139.1"/>
    </source>
</evidence>
<proteinExistence type="predicted"/>
<name>A0ABS4TIB5_9PSEU</name>
<organism evidence="1 2">
    <name type="scientific">Kibdelosporangium banguiense</name>
    <dbReference type="NCBI Taxonomy" id="1365924"/>
    <lineage>
        <taxon>Bacteria</taxon>
        <taxon>Bacillati</taxon>
        <taxon>Actinomycetota</taxon>
        <taxon>Actinomycetes</taxon>
        <taxon>Pseudonocardiales</taxon>
        <taxon>Pseudonocardiaceae</taxon>
        <taxon>Kibdelosporangium</taxon>
    </lineage>
</organism>
<dbReference type="Proteomes" id="UP001519332">
    <property type="component" value="Unassembled WGS sequence"/>
</dbReference>
<gene>
    <name evidence="1" type="ORF">JOF56_004524</name>
</gene>
<sequence>MSFRYTLPDSPIAAATADIGHVAVDLALTLSGHVQVTSASQAEARPVLDRISEGMFISGLGTEAPSVTCPAKHRFTQAGTTFVGPSTMVFSGASLIDFGEDGVAVTGDVEYRLAVTVAPHNREAEPQADAAQWFSRNGGTLASIGAIVLIGRSLGALVQLRD</sequence>
<dbReference type="RefSeq" id="WP_209641277.1">
    <property type="nucleotide sequence ID" value="NZ_JAGINW010000001.1"/>
</dbReference>
<protein>
    <submittedName>
        <fullName evidence="1">Uncharacterized protein</fullName>
    </submittedName>
</protein>
<comment type="caution">
    <text evidence="1">The sequence shown here is derived from an EMBL/GenBank/DDBJ whole genome shotgun (WGS) entry which is preliminary data.</text>
</comment>
<reference evidence="1 2" key="1">
    <citation type="submission" date="2021-03" db="EMBL/GenBank/DDBJ databases">
        <title>Sequencing the genomes of 1000 actinobacteria strains.</title>
        <authorList>
            <person name="Klenk H.-P."/>
        </authorList>
    </citation>
    <scope>NUCLEOTIDE SEQUENCE [LARGE SCALE GENOMIC DNA]</scope>
    <source>
        <strain evidence="1 2">DSM 46670</strain>
    </source>
</reference>
<accession>A0ABS4TIB5</accession>
<dbReference type="EMBL" id="JAGINW010000001">
    <property type="protein sequence ID" value="MBP2324139.1"/>
    <property type="molecule type" value="Genomic_DNA"/>
</dbReference>